<name>A0A8H6IF59_9AGAR</name>
<sequence>MAPLTDTPVELLFKIAADLDAIDVFRLSQACKLLHEMASQHQVWATALRGTCRSSQIFEPTYPIDSMELPHLRRAALAPWRPVNILPGPEIRPGSALRNDTILPQIISGHCVAMVLRVHLIPGGRYLIELVRRCFQIWDLGVPWTLENDLSSPVVICTQNADTGLAFNDISKPVRSGTDTLRMIAHGVPPSVSLGDNDSASFLQIYEIGPLPKDCRIRLLAKHRVGDLVIPKPMRYWLSGDRVYFVCDDTHVLVWDYIRSLYASWNLVPSSLTWEGEAGELKQCTSVGDIFIVWTETRVVALNIPQLCDMNPSLSLSELSRHPVNPPPTLNSTFRYPSDTPRTRGHDRTSPSFASHVLIPSIWYQLQGSSLIFDLVIRPRLDSENIKLTRLHCDVSRPRAMLQIIQNKTIPRFSEGTAYLPLSYELSLNHAVVIFLPDRDHNFYASPYPIILTTPPLDMKDADKTQFDASVTRIKTRLFWRRGPDICPTSGRAAYVCDLMVSKHPDCAHSIHVGYP</sequence>
<evidence type="ECO:0000313" key="4">
    <source>
        <dbReference type="Proteomes" id="UP000521943"/>
    </source>
</evidence>
<dbReference type="PROSITE" id="PS50181">
    <property type="entry name" value="FBOX"/>
    <property type="match status" value="1"/>
</dbReference>
<dbReference type="Proteomes" id="UP000521943">
    <property type="component" value="Unassembled WGS sequence"/>
</dbReference>
<feature type="domain" description="F-box" evidence="2">
    <location>
        <begin position="1"/>
        <end position="47"/>
    </location>
</feature>
<feature type="region of interest" description="Disordered" evidence="1">
    <location>
        <begin position="319"/>
        <end position="350"/>
    </location>
</feature>
<protein>
    <recommendedName>
        <fullName evidence="2">F-box domain-containing protein</fullName>
    </recommendedName>
</protein>
<keyword evidence="4" id="KW-1185">Reference proteome</keyword>
<reference evidence="3 4" key="1">
    <citation type="submission" date="2020-07" db="EMBL/GenBank/DDBJ databases">
        <title>Comparative genomics of pyrophilous fungi reveals a link between fire events and developmental genes.</title>
        <authorList>
            <consortium name="DOE Joint Genome Institute"/>
            <person name="Steindorff A.S."/>
            <person name="Carver A."/>
            <person name="Calhoun S."/>
            <person name="Stillman K."/>
            <person name="Liu H."/>
            <person name="Lipzen A."/>
            <person name="Pangilinan J."/>
            <person name="Labutti K."/>
            <person name="Bruns T.D."/>
            <person name="Grigoriev I.V."/>
        </authorList>
    </citation>
    <scope>NUCLEOTIDE SEQUENCE [LARGE SCALE GENOMIC DNA]</scope>
    <source>
        <strain evidence="3 4">CBS 144469</strain>
    </source>
</reference>
<dbReference type="InterPro" id="IPR001810">
    <property type="entry name" value="F-box_dom"/>
</dbReference>
<dbReference type="AlphaFoldDB" id="A0A8H6IF59"/>
<comment type="caution">
    <text evidence="3">The sequence shown here is derived from an EMBL/GenBank/DDBJ whole genome shotgun (WGS) entry which is preliminary data.</text>
</comment>
<dbReference type="OrthoDB" id="2688364at2759"/>
<evidence type="ECO:0000259" key="2">
    <source>
        <dbReference type="PROSITE" id="PS50181"/>
    </source>
</evidence>
<dbReference type="InterPro" id="IPR036047">
    <property type="entry name" value="F-box-like_dom_sf"/>
</dbReference>
<dbReference type="CDD" id="cd09917">
    <property type="entry name" value="F-box_SF"/>
    <property type="match status" value="1"/>
</dbReference>
<evidence type="ECO:0000256" key="1">
    <source>
        <dbReference type="SAM" id="MobiDB-lite"/>
    </source>
</evidence>
<dbReference type="SUPFAM" id="SSF81383">
    <property type="entry name" value="F-box domain"/>
    <property type="match status" value="1"/>
</dbReference>
<proteinExistence type="predicted"/>
<organism evidence="3 4">
    <name type="scientific">Ephemerocybe angulata</name>
    <dbReference type="NCBI Taxonomy" id="980116"/>
    <lineage>
        <taxon>Eukaryota</taxon>
        <taxon>Fungi</taxon>
        <taxon>Dikarya</taxon>
        <taxon>Basidiomycota</taxon>
        <taxon>Agaricomycotina</taxon>
        <taxon>Agaricomycetes</taxon>
        <taxon>Agaricomycetidae</taxon>
        <taxon>Agaricales</taxon>
        <taxon>Agaricineae</taxon>
        <taxon>Psathyrellaceae</taxon>
        <taxon>Ephemerocybe</taxon>
    </lineage>
</organism>
<dbReference type="EMBL" id="JACGCI010000004">
    <property type="protein sequence ID" value="KAF6764490.1"/>
    <property type="molecule type" value="Genomic_DNA"/>
</dbReference>
<dbReference type="Gene3D" id="1.20.1280.50">
    <property type="match status" value="1"/>
</dbReference>
<dbReference type="Pfam" id="PF12937">
    <property type="entry name" value="F-box-like"/>
    <property type="match status" value="1"/>
</dbReference>
<gene>
    <name evidence="3" type="ORF">DFP72DRAFT_423719</name>
</gene>
<accession>A0A8H6IF59</accession>
<evidence type="ECO:0000313" key="3">
    <source>
        <dbReference type="EMBL" id="KAF6764490.1"/>
    </source>
</evidence>